<dbReference type="PATRIC" id="fig|299146.4.peg.2484"/>
<dbReference type="OrthoDB" id="227596at2"/>
<dbReference type="Pfam" id="PF07730">
    <property type="entry name" value="HisKA_3"/>
    <property type="match status" value="1"/>
</dbReference>
<evidence type="ECO:0000256" key="8">
    <source>
        <dbReference type="ARBA" id="ARBA00023012"/>
    </source>
</evidence>
<dbReference type="GO" id="GO:0005524">
    <property type="term" value="F:ATP binding"/>
    <property type="evidence" value="ECO:0007669"/>
    <property type="project" value="UniProtKB-KW"/>
</dbReference>
<keyword evidence="12" id="KW-1185">Reference proteome</keyword>
<dbReference type="Gene3D" id="1.20.5.1930">
    <property type="match status" value="1"/>
</dbReference>
<keyword evidence="6 11" id="KW-0418">Kinase</keyword>
<comment type="catalytic activity">
    <reaction evidence="1">
        <text>ATP + protein L-histidine = ADP + protein N-phospho-L-histidine.</text>
        <dbReference type="EC" id="2.7.13.3"/>
    </reaction>
</comment>
<dbReference type="GO" id="GO:0000155">
    <property type="term" value="F:phosphorelay sensor kinase activity"/>
    <property type="evidence" value="ECO:0007669"/>
    <property type="project" value="InterPro"/>
</dbReference>
<evidence type="ECO:0000256" key="2">
    <source>
        <dbReference type="ARBA" id="ARBA00012438"/>
    </source>
</evidence>
<dbReference type="GO" id="GO:0016020">
    <property type="term" value="C:membrane"/>
    <property type="evidence" value="ECO:0007669"/>
    <property type="project" value="InterPro"/>
</dbReference>
<feature type="transmembrane region" description="Helical" evidence="9">
    <location>
        <begin position="119"/>
        <end position="140"/>
    </location>
</feature>
<dbReference type="Proteomes" id="UP000198765">
    <property type="component" value="Chromosome I"/>
</dbReference>
<reference evidence="11 12" key="1">
    <citation type="submission" date="2016-06" db="EMBL/GenBank/DDBJ databases">
        <authorList>
            <person name="Kjaerup R.B."/>
            <person name="Dalgaard T.S."/>
            <person name="Juul-Madsen H.R."/>
        </authorList>
    </citation>
    <scope>NUCLEOTIDE SEQUENCE [LARGE SCALE GENOMIC DNA]</scope>
    <source>
        <strain evidence="11 12">DSM 45248</strain>
    </source>
</reference>
<evidence type="ECO:0000256" key="1">
    <source>
        <dbReference type="ARBA" id="ARBA00000085"/>
    </source>
</evidence>
<keyword evidence="8" id="KW-0902">Two-component regulatory system</keyword>
<feature type="domain" description="Histidine kinase/HSP90-like ATPase" evidence="10">
    <location>
        <begin position="299"/>
        <end position="393"/>
    </location>
</feature>
<keyword evidence="9" id="KW-0812">Transmembrane</keyword>
<dbReference type="PANTHER" id="PTHR24421">
    <property type="entry name" value="NITRATE/NITRITE SENSOR PROTEIN NARX-RELATED"/>
    <property type="match status" value="1"/>
</dbReference>
<dbReference type="InterPro" id="IPR055558">
    <property type="entry name" value="DUF7134"/>
</dbReference>
<dbReference type="Pfam" id="PF02518">
    <property type="entry name" value="HATPase_c"/>
    <property type="match status" value="1"/>
</dbReference>
<keyword evidence="7" id="KW-0067">ATP-binding</keyword>
<gene>
    <name evidence="11" type="ORF">GA0070621_2404</name>
</gene>
<dbReference type="GO" id="GO:0046983">
    <property type="term" value="F:protein dimerization activity"/>
    <property type="evidence" value="ECO:0007669"/>
    <property type="project" value="InterPro"/>
</dbReference>
<keyword evidence="3" id="KW-0597">Phosphoprotein</keyword>
<accession>A0A1A8ZP94</accession>
<dbReference type="AlphaFoldDB" id="A0A1A8ZP94"/>
<dbReference type="SMART" id="SM00387">
    <property type="entry name" value="HATPase_c"/>
    <property type="match status" value="1"/>
</dbReference>
<sequence>MTYPGGRHRPAPADTVRGVDRSRRLGRRQLIALDGLAAIGYLLLFASSAVVRADVPAWLSMPLMAAVGAPVAVRRRWPGPVFLVVFAASVAAAAAGVLADPFVAAAFALYPLACDGRRAWVPAPVAGTVAAVVLVGGSVAGTPYQSWHRLGVVVLGAGLLAGAWTVGRVVRARRADAARSAAELAGRAVAEERLRIARELHDVVAHSMSLIAVKAGTANHVLAVRPDEAQNALRVIESTSRGALAEMRHLLGVLRSDADGAALAPTPGLAGLPTLAERAEQAGVPVELDVRDVDELPEGVALSVYRIVQEALTNVVRHAGPARCRVSVAAGRGEVRVEVTDDGPGSRVPSPDRPAGHGLIGMRERVLMYGGSFHAGPRPEGGFSVSARLPCEP</sequence>
<organism evidence="11 12">
    <name type="scientific">Micromonospora narathiwatensis</name>
    <dbReference type="NCBI Taxonomy" id="299146"/>
    <lineage>
        <taxon>Bacteria</taxon>
        <taxon>Bacillati</taxon>
        <taxon>Actinomycetota</taxon>
        <taxon>Actinomycetes</taxon>
        <taxon>Micromonosporales</taxon>
        <taxon>Micromonosporaceae</taxon>
        <taxon>Micromonospora</taxon>
    </lineage>
</organism>
<feature type="transmembrane region" description="Helical" evidence="9">
    <location>
        <begin position="147"/>
        <end position="166"/>
    </location>
</feature>
<keyword evidence="5" id="KW-0547">Nucleotide-binding</keyword>
<evidence type="ECO:0000256" key="6">
    <source>
        <dbReference type="ARBA" id="ARBA00022777"/>
    </source>
</evidence>
<dbReference type="InterPro" id="IPR050482">
    <property type="entry name" value="Sensor_HK_TwoCompSys"/>
</dbReference>
<proteinExistence type="predicted"/>
<feature type="transmembrane region" description="Helical" evidence="9">
    <location>
        <begin position="30"/>
        <end position="51"/>
    </location>
</feature>
<keyword evidence="9" id="KW-1133">Transmembrane helix</keyword>
<dbReference type="Gene3D" id="3.30.565.10">
    <property type="entry name" value="Histidine kinase-like ATPase, C-terminal domain"/>
    <property type="match status" value="1"/>
</dbReference>
<keyword evidence="4" id="KW-0808">Transferase</keyword>
<evidence type="ECO:0000313" key="11">
    <source>
        <dbReference type="EMBL" id="SBT45683.1"/>
    </source>
</evidence>
<dbReference type="EMBL" id="LT594324">
    <property type="protein sequence ID" value="SBT45683.1"/>
    <property type="molecule type" value="Genomic_DNA"/>
</dbReference>
<evidence type="ECO:0000256" key="5">
    <source>
        <dbReference type="ARBA" id="ARBA00022741"/>
    </source>
</evidence>
<dbReference type="SUPFAM" id="SSF55874">
    <property type="entry name" value="ATPase domain of HSP90 chaperone/DNA topoisomerase II/histidine kinase"/>
    <property type="match status" value="1"/>
</dbReference>
<dbReference type="Pfam" id="PF23539">
    <property type="entry name" value="DUF7134"/>
    <property type="match status" value="1"/>
</dbReference>
<name>A0A1A8ZP94_9ACTN</name>
<evidence type="ECO:0000256" key="3">
    <source>
        <dbReference type="ARBA" id="ARBA00022553"/>
    </source>
</evidence>
<protein>
    <recommendedName>
        <fullName evidence="2">histidine kinase</fullName>
        <ecNumber evidence="2">2.7.13.3</ecNumber>
    </recommendedName>
</protein>
<dbReference type="PANTHER" id="PTHR24421:SF10">
    <property type="entry name" value="NITRATE_NITRITE SENSOR PROTEIN NARQ"/>
    <property type="match status" value="1"/>
</dbReference>
<evidence type="ECO:0000313" key="12">
    <source>
        <dbReference type="Proteomes" id="UP000198765"/>
    </source>
</evidence>
<dbReference type="CDD" id="cd16917">
    <property type="entry name" value="HATPase_UhpB-NarQ-NarX-like"/>
    <property type="match status" value="1"/>
</dbReference>
<evidence type="ECO:0000256" key="7">
    <source>
        <dbReference type="ARBA" id="ARBA00022840"/>
    </source>
</evidence>
<evidence type="ECO:0000256" key="9">
    <source>
        <dbReference type="SAM" id="Phobius"/>
    </source>
</evidence>
<dbReference type="EC" id="2.7.13.3" evidence="2"/>
<keyword evidence="9" id="KW-0472">Membrane</keyword>
<dbReference type="InterPro" id="IPR036890">
    <property type="entry name" value="HATPase_C_sf"/>
</dbReference>
<evidence type="ECO:0000259" key="10">
    <source>
        <dbReference type="SMART" id="SM00387"/>
    </source>
</evidence>
<evidence type="ECO:0000256" key="4">
    <source>
        <dbReference type="ARBA" id="ARBA00022679"/>
    </source>
</evidence>
<dbReference type="InterPro" id="IPR011712">
    <property type="entry name" value="Sig_transdc_His_kin_sub3_dim/P"/>
</dbReference>
<dbReference type="InterPro" id="IPR003594">
    <property type="entry name" value="HATPase_dom"/>
</dbReference>